<dbReference type="EMBL" id="SORI01000002">
    <property type="protein sequence ID" value="TDY63153.1"/>
    <property type="molecule type" value="Genomic_DNA"/>
</dbReference>
<proteinExistence type="inferred from homology"/>
<protein>
    <submittedName>
        <fullName evidence="5">N-carbamoyl-L-amino-acid hydrolase</fullName>
    </submittedName>
</protein>
<feature type="binding site" evidence="3">
    <location>
        <position position="88"/>
    </location>
    <ligand>
        <name>Zn(2+)</name>
        <dbReference type="ChEBI" id="CHEBI:29105"/>
        <label>2</label>
    </ligand>
</feature>
<feature type="binding site" evidence="3">
    <location>
        <position position="181"/>
    </location>
    <ligand>
        <name>Zn(2+)</name>
        <dbReference type="ChEBI" id="CHEBI:29105"/>
        <label>1</label>
    </ligand>
</feature>
<comment type="caution">
    <text evidence="5">The sequence shown here is derived from an EMBL/GenBank/DDBJ whole genome shotgun (WGS) entry which is preliminary data.</text>
</comment>
<dbReference type="CDD" id="cd03884">
    <property type="entry name" value="M20_bAS"/>
    <property type="match status" value="1"/>
</dbReference>
<comment type="similarity">
    <text evidence="1">Belongs to the peptidase M20 family.</text>
</comment>
<dbReference type="PANTHER" id="PTHR32494:SF5">
    <property type="entry name" value="ALLANTOATE AMIDOHYDROLASE"/>
    <property type="match status" value="1"/>
</dbReference>
<dbReference type="InterPro" id="IPR002933">
    <property type="entry name" value="Peptidase_M20"/>
</dbReference>
<keyword evidence="2 5" id="KW-0378">Hydrolase</keyword>
<dbReference type="SUPFAM" id="SSF53187">
    <property type="entry name" value="Zn-dependent exopeptidases"/>
    <property type="match status" value="1"/>
</dbReference>
<keyword evidence="3" id="KW-0862">Zinc</keyword>
<dbReference type="InterPro" id="IPR010158">
    <property type="entry name" value="Amidase_Cbmase"/>
</dbReference>
<evidence type="ECO:0000256" key="3">
    <source>
        <dbReference type="PIRSR" id="PIRSR001235-1"/>
    </source>
</evidence>
<evidence type="ECO:0000313" key="5">
    <source>
        <dbReference type="EMBL" id="TDY63153.1"/>
    </source>
</evidence>
<dbReference type="Pfam" id="PF01546">
    <property type="entry name" value="Peptidase_M20"/>
    <property type="match status" value="1"/>
</dbReference>
<feature type="binding site" evidence="4">
    <location>
        <position position="267"/>
    </location>
    <ligand>
        <name>allantoate</name>
        <dbReference type="ChEBI" id="CHEBI:17536"/>
    </ligand>
</feature>
<feature type="binding site" evidence="4">
    <location>
        <position position="280"/>
    </location>
    <ligand>
        <name>allantoate</name>
        <dbReference type="ChEBI" id="CHEBI:17536"/>
    </ligand>
</feature>
<accession>A0A4R8MBQ6</accession>
<comment type="cofactor">
    <cofactor evidence="3">
        <name>Zn(2+)</name>
        <dbReference type="ChEBI" id="CHEBI:29105"/>
    </cofactor>
    <text evidence="3">Binds 2 Zn(2+) ions per subunit.</text>
</comment>
<feature type="binding site" evidence="4">
    <location>
        <position position="206"/>
    </location>
    <ligand>
        <name>allantoate</name>
        <dbReference type="ChEBI" id="CHEBI:17536"/>
    </ligand>
</feature>
<dbReference type="GO" id="GO:0016813">
    <property type="term" value="F:hydrolase activity, acting on carbon-nitrogen (but not peptide) bonds, in linear amidines"/>
    <property type="evidence" value="ECO:0007669"/>
    <property type="project" value="InterPro"/>
</dbReference>
<feature type="binding site" evidence="3">
    <location>
        <position position="121"/>
    </location>
    <ligand>
        <name>Zn(2+)</name>
        <dbReference type="ChEBI" id="CHEBI:29105"/>
        <label>2</label>
    </ligand>
</feature>
<dbReference type="OrthoDB" id="9808195at2"/>
<sequence length="404" mass="42707">MNLQLLKQWFRELEPVGADPEGGVTRLAYTAEEDAMFEKVAGFASALGFSVTEDCIGNMFISFPDGTDRPCHMVGSHLDSVPRGGRYDGVVGVLAGLLVMEKILRLGLSIPVKTAAFRAEESSLYGLATAGSGTAAGSIDAVRLRNAKSLSGDSLYDTMTRKGYAPGSCRLEPVIDFTELHIEQGRVLWEAKEPLGVVTAIAAPTRLKVTIHGRQDHSGATPMDLRKDGLCAAAEIILGTEQAGNAEAAHATVATVGVAHVRPNALNVVPGLVELRIDIRGILKESISRTVGAVRNTIRETELQRGILCEVETLSSMDPVTLAPSVIDSLAGAAEKTGVPFRRMASGAGHDAMKVAAVAPAGMLFIPCREGISHNPGEEASLEDVALGAEILLEALKIRRHMGV</sequence>
<dbReference type="Gene3D" id="3.40.630.10">
    <property type="entry name" value="Zn peptidases"/>
    <property type="match status" value="1"/>
</dbReference>
<dbReference type="RefSeq" id="WP_133956046.1">
    <property type="nucleotide sequence ID" value="NZ_SORI01000002.1"/>
</dbReference>
<keyword evidence="3" id="KW-0479">Metal-binding</keyword>
<dbReference type="GO" id="GO:0046872">
    <property type="term" value="F:metal ion binding"/>
    <property type="evidence" value="ECO:0007669"/>
    <property type="project" value="UniProtKB-KW"/>
</dbReference>
<dbReference type="Gene3D" id="3.30.70.360">
    <property type="match status" value="1"/>
</dbReference>
<evidence type="ECO:0000313" key="6">
    <source>
        <dbReference type="Proteomes" id="UP000295066"/>
    </source>
</evidence>
<reference evidence="5 6" key="1">
    <citation type="submission" date="2019-03" db="EMBL/GenBank/DDBJ databases">
        <title>Genomic Encyclopedia of Type Strains, Phase IV (KMG-IV): sequencing the most valuable type-strain genomes for metagenomic binning, comparative biology and taxonomic classification.</title>
        <authorList>
            <person name="Goeker M."/>
        </authorList>
    </citation>
    <scope>NUCLEOTIDE SEQUENCE [LARGE SCALE GENOMIC DNA]</scope>
    <source>
        <strain evidence="5 6">DSM 25964</strain>
    </source>
</reference>
<feature type="binding site" evidence="3">
    <location>
        <position position="88"/>
    </location>
    <ligand>
        <name>Zn(2+)</name>
        <dbReference type="ChEBI" id="CHEBI:29105"/>
        <label>1</label>
    </ligand>
</feature>
<dbReference type="NCBIfam" id="TIGR01879">
    <property type="entry name" value="hydantase"/>
    <property type="match status" value="1"/>
</dbReference>
<dbReference type="AlphaFoldDB" id="A0A4R8MBQ6"/>
<keyword evidence="6" id="KW-1185">Reference proteome</keyword>
<dbReference type="InterPro" id="IPR036264">
    <property type="entry name" value="Bact_exopeptidase_dim_dom"/>
</dbReference>
<evidence type="ECO:0000256" key="2">
    <source>
        <dbReference type="ARBA" id="ARBA00022801"/>
    </source>
</evidence>
<evidence type="ECO:0000256" key="4">
    <source>
        <dbReference type="PIRSR" id="PIRSR001235-2"/>
    </source>
</evidence>
<gene>
    <name evidence="5" type="ORF">C8D99_102134</name>
</gene>
<feature type="binding site" evidence="3">
    <location>
        <position position="374"/>
    </location>
    <ligand>
        <name>Zn(2+)</name>
        <dbReference type="ChEBI" id="CHEBI:29105"/>
        <label>2</label>
    </ligand>
</feature>
<organism evidence="5 6">
    <name type="scientific">Aminivibrio pyruvatiphilus</name>
    <dbReference type="NCBI Taxonomy" id="1005740"/>
    <lineage>
        <taxon>Bacteria</taxon>
        <taxon>Thermotogati</taxon>
        <taxon>Synergistota</taxon>
        <taxon>Synergistia</taxon>
        <taxon>Synergistales</taxon>
        <taxon>Aminobacteriaceae</taxon>
        <taxon>Aminivibrio</taxon>
    </lineage>
</organism>
<dbReference type="PANTHER" id="PTHR32494">
    <property type="entry name" value="ALLANTOATE DEIMINASE-RELATED"/>
    <property type="match status" value="1"/>
</dbReference>
<dbReference type="Proteomes" id="UP000295066">
    <property type="component" value="Unassembled WGS sequence"/>
</dbReference>
<feature type="binding site" evidence="3">
    <location>
        <position position="77"/>
    </location>
    <ligand>
        <name>Zn(2+)</name>
        <dbReference type="ChEBI" id="CHEBI:29105"/>
        <label>1</label>
    </ligand>
</feature>
<dbReference type="SUPFAM" id="SSF55031">
    <property type="entry name" value="Bacterial exopeptidase dimerisation domain"/>
    <property type="match status" value="1"/>
</dbReference>
<dbReference type="PIRSF" id="PIRSF001235">
    <property type="entry name" value="Amidase_carbamoylase"/>
    <property type="match status" value="1"/>
</dbReference>
<evidence type="ECO:0000256" key="1">
    <source>
        <dbReference type="ARBA" id="ARBA00006153"/>
    </source>
</evidence>
<name>A0A4R8MBQ6_9BACT</name>